<keyword evidence="6" id="KW-1185">Reference proteome</keyword>
<dbReference type="InterPro" id="IPR050613">
    <property type="entry name" value="Sec_Metabolite_Reg"/>
</dbReference>
<evidence type="ECO:0000256" key="2">
    <source>
        <dbReference type="ARBA" id="ARBA00023242"/>
    </source>
</evidence>
<dbReference type="CDD" id="cd12148">
    <property type="entry name" value="fungal_TF_MHR"/>
    <property type="match status" value="1"/>
</dbReference>
<keyword evidence="2" id="KW-0539">Nucleus</keyword>
<protein>
    <recommendedName>
        <fullName evidence="4">Xylanolytic transcriptional activator regulatory domain-containing protein</fullName>
    </recommendedName>
</protein>
<dbReference type="PANTHER" id="PTHR31001:SF76">
    <property type="entry name" value="ZN(2)-C6 FUNGAL-TYPE DOMAIN-CONTAINING PROTEIN"/>
    <property type="match status" value="1"/>
</dbReference>
<sequence length="681" mass="76414">MAFINISTVYRSRWNFNAVDVSEPALARSSESNRWQSSPKSEHRVSKRRPPANMAQAGSENVESPGSLDDDTLSALLKERSALRSQIAQLEVALALSKPSASHEARTVEDSSQPEFEELVPALEQFDLDPKFDSNANPVLQQLWTPGNDPLYMLLPTRSASRTLVEFALTTFGWLHCAVRADCFLEQHENFWNHLEAGHTVEEEQRPWLSLWLSLLSVGLMYISADDIPDQTDLPRDIISEPADKIAYAVDVSRMWYESALQELHRSSFLRKPTIESIQTILVLTLCNSNNGEHQQEWVLLGACINMARSLDMHRLGSEQSFSNDLSTRPVWATPANRELGRRMWWNLVICDWLGPWSRPPSISPASFCCSISGNGRFDHEVLPSSSSGGTSSSPSPVQYLTVMARLAYIFYIYFKANATRTAMKTTKALDEIDAVRRSLPLHLSPHFPANSDDFEWEKQHPWVTFQRYQISVVIDFMVLATARSLAIARHIEDKQKYRTIATAAARRLLLSFTGTAPRFFKLLWSSSASAVAAGIFLTLDYLISQSMNEPKSAQYLNELLALIQSAISIMRQNSVVTVHAENGVTILLELCNICQQWPQTPLGTESLSLQSLLSYVKNKARDEPGPDLSHASFVLTDMLSPWPSGSEEHFGSSQGFRLGFDFDSQVSMYSTDSMLNTGEF</sequence>
<dbReference type="GO" id="GO:0006351">
    <property type="term" value="P:DNA-templated transcription"/>
    <property type="evidence" value="ECO:0007669"/>
    <property type="project" value="InterPro"/>
</dbReference>
<comment type="subcellular location">
    <subcellularLocation>
        <location evidence="1">Nucleus</location>
    </subcellularLocation>
</comment>
<reference evidence="5 6" key="1">
    <citation type="submission" date="2015-01" db="EMBL/GenBank/DDBJ databases">
        <title>The Genome Sequence of Ochroconis gallopava CBS43764.</title>
        <authorList>
            <consortium name="The Broad Institute Genomics Platform"/>
            <person name="Cuomo C."/>
            <person name="de Hoog S."/>
            <person name="Gorbushina A."/>
            <person name="Stielow B."/>
            <person name="Teixiera M."/>
            <person name="Abouelleil A."/>
            <person name="Chapman S.B."/>
            <person name="Priest M."/>
            <person name="Young S.K."/>
            <person name="Wortman J."/>
            <person name="Nusbaum C."/>
            <person name="Birren B."/>
        </authorList>
    </citation>
    <scope>NUCLEOTIDE SEQUENCE [LARGE SCALE GENOMIC DNA]</scope>
    <source>
        <strain evidence="5 6">CBS 43764</strain>
    </source>
</reference>
<dbReference type="InParanoid" id="A0A0D2AF37"/>
<organism evidence="5 6">
    <name type="scientific">Verruconis gallopava</name>
    <dbReference type="NCBI Taxonomy" id="253628"/>
    <lineage>
        <taxon>Eukaryota</taxon>
        <taxon>Fungi</taxon>
        <taxon>Dikarya</taxon>
        <taxon>Ascomycota</taxon>
        <taxon>Pezizomycotina</taxon>
        <taxon>Dothideomycetes</taxon>
        <taxon>Pleosporomycetidae</taxon>
        <taxon>Venturiales</taxon>
        <taxon>Sympoventuriaceae</taxon>
        <taxon>Verruconis</taxon>
    </lineage>
</organism>
<evidence type="ECO:0000259" key="4">
    <source>
        <dbReference type="Pfam" id="PF04082"/>
    </source>
</evidence>
<dbReference type="STRING" id="253628.A0A0D2AF37"/>
<accession>A0A0D2AF37</accession>
<dbReference type="InterPro" id="IPR007219">
    <property type="entry name" value="XnlR_reg_dom"/>
</dbReference>
<evidence type="ECO:0000256" key="3">
    <source>
        <dbReference type="SAM" id="MobiDB-lite"/>
    </source>
</evidence>
<evidence type="ECO:0000313" key="6">
    <source>
        <dbReference type="Proteomes" id="UP000053259"/>
    </source>
</evidence>
<proteinExistence type="predicted"/>
<evidence type="ECO:0000313" key="5">
    <source>
        <dbReference type="EMBL" id="KIW05080.1"/>
    </source>
</evidence>
<feature type="domain" description="Xylanolytic transcriptional activator regulatory" evidence="4">
    <location>
        <begin position="205"/>
        <end position="351"/>
    </location>
</feature>
<dbReference type="Proteomes" id="UP000053259">
    <property type="component" value="Unassembled WGS sequence"/>
</dbReference>
<feature type="region of interest" description="Disordered" evidence="3">
    <location>
        <begin position="25"/>
        <end position="70"/>
    </location>
</feature>
<dbReference type="HOGENOM" id="CLU_013987_2_0_1"/>
<dbReference type="GO" id="GO:0005634">
    <property type="term" value="C:nucleus"/>
    <property type="evidence" value="ECO:0007669"/>
    <property type="project" value="UniProtKB-SubCell"/>
</dbReference>
<feature type="compositionally biased region" description="Polar residues" evidence="3">
    <location>
        <begin position="29"/>
        <end position="39"/>
    </location>
</feature>
<name>A0A0D2AF37_9PEZI</name>
<dbReference type="GeneID" id="27312201"/>
<dbReference type="AlphaFoldDB" id="A0A0D2AF37"/>
<dbReference type="GO" id="GO:0003677">
    <property type="term" value="F:DNA binding"/>
    <property type="evidence" value="ECO:0007669"/>
    <property type="project" value="InterPro"/>
</dbReference>
<dbReference type="VEuPathDB" id="FungiDB:PV09_04228"/>
<dbReference type="GO" id="GO:0008270">
    <property type="term" value="F:zinc ion binding"/>
    <property type="evidence" value="ECO:0007669"/>
    <property type="project" value="InterPro"/>
</dbReference>
<dbReference type="EMBL" id="KN847539">
    <property type="protein sequence ID" value="KIW05080.1"/>
    <property type="molecule type" value="Genomic_DNA"/>
</dbReference>
<dbReference type="PANTHER" id="PTHR31001">
    <property type="entry name" value="UNCHARACTERIZED TRANSCRIPTIONAL REGULATORY PROTEIN"/>
    <property type="match status" value="1"/>
</dbReference>
<dbReference type="RefSeq" id="XP_016214949.1">
    <property type="nucleotide sequence ID" value="XM_016357545.1"/>
</dbReference>
<gene>
    <name evidence="5" type="ORF">PV09_04228</name>
</gene>
<evidence type="ECO:0000256" key="1">
    <source>
        <dbReference type="ARBA" id="ARBA00004123"/>
    </source>
</evidence>
<dbReference type="OrthoDB" id="1747771at2759"/>
<dbReference type="Pfam" id="PF04082">
    <property type="entry name" value="Fungal_trans"/>
    <property type="match status" value="1"/>
</dbReference>